<keyword evidence="4" id="KW-1017">Isopeptide bond</keyword>
<evidence type="ECO:0000256" key="19">
    <source>
        <dbReference type="ARBA" id="ARBA00071084"/>
    </source>
</evidence>
<name>A0A0U1ZCG0_TUPBE</name>
<keyword evidence="8 23" id="KW-0812">Transmembrane</keyword>
<keyword evidence="18" id="KW-0449">Lipoprotein</keyword>
<dbReference type="GO" id="GO:0035591">
    <property type="term" value="F:signaling adaptor activity"/>
    <property type="evidence" value="ECO:0007669"/>
    <property type="project" value="UniProtKB-ARBA"/>
</dbReference>
<dbReference type="InterPro" id="IPR031964">
    <property type="entry name" value="CARD_dom"/>
</dbReference>
<keyword evidence="16" id="KW-0564">Palmitate</keyword>
<dbReference type="GO" id="GO:1900227">
    <property type="term" value="P:positive regulation of NLRP3 inflammasome complex assembly"/>
    <property type="evidence" value="ECO:0007669"/>
    <property type="project" value="UniProtKB-ARBA"/>
</dbReference>
<dbReference type="GO" id="GO:0070585">
    <property type="term" value="P:protein localization to mitochondrion"/>
    <property type="evidence" value="ECO:0007669"/>
    <property type="project" value="UniProtKB-ARBA"/>
</dbReference>
<feature type="compositionally biased region" description="Polar residues" evidence="22">
    <location>
        <begin position="145"/>
        <end position="168"/>
    </location>
</feature>
<dbReference type="GO" id="GO:0005777">
    <property type="term" value="C:peroxisome"/>
    <property type="evidence" value="ECO:0007669"/>
    <property type="project" value="UniProtKB-SubCell"/>
</dbReference>
<evidence type="ECO:0000256" key="21">
    <source>
        <dbReference type="ARBA" id="ARBA00083233"/>
    </source>
</evidence>
<keyword evidence="14" id="KW-0496">Mitochondrion</keyword>
<keyword evidence="15 23" id="KW-0472">Membrane</keyword>
<dbReference type="PANTHER" id="PTHR21446:SF6">
    <property type="entry name" value="MITOCHONDRIAL ANTIVIRAL-SIGNALING PROTEIN"/>
    <property type="match status" value="1"/>
</dbReference>
<evidence type="ECO:0000256" key="1">
    <source>
        <dbReference type="ARBA" id="ARBA00004275"/>
    </source>
</evidence>
<accession>A0A0U1ZCG0</accession>
<keyword evidence="17" id="KW-0576">Peroxisome</keyword>
<evidence type="ECO:0000256" key="17">
    <source>
        <dbReference type="ARBA" id="ARBA00023140"/>
    </source>
</evidence>
<dbReference type="InterPro" id="IPR011029">
    <property type="entry name" value="DEATH-like_dom_sf"/>
</dbReference>
<evidence type="ECO:0000256" key="16">
    <source>
        <dbReference type="ARBA" id="ARBA00023139"/>
    </source>
</evidence>
<comment type="subcellular location">
    <subcellularLocation>
        <location evidence="2">Mitochondrion outer membrane</location>
        <topology evidence="2">Single-pass membrane protein</topology>
    </subcellularLocation>
    <subcellularLocation>
        <location evidence="1">Peroxisome</location>
    </subcellularLocation>
</comment>
<sequence length="501" mass="53045">MSFAENKTYKYICHHHSNFCRVDVLEILPYLSCLTASDQDRLRASYTRLGNRDTLWDLFNILQRRTGWVGSLTEALNSCELSDLAEEVTRVYQTYLPRSLNHPRSPQESQSVPAEVPGPATPAAAHSIPYNGYREQEPSYPMPVQDTQPPKSLGENSEQVPQTPSSGVVQRRPSGPQHPSSDVAALSPLTSSGHLEKDTEPDSPHTAGAASRLPLPRGPVSPSVSFQPLARSTPRASSLPGPAASALSTDTSSSASSTGLPTAGGAGEQAEAIVSSSKAERPVTTSTVPSKVPISSKAPGTMPSQALTNPAPSRLPINSARAAVVASKVPASMVPPKVPANTAPTSSSSSRAEEIPEAPAPTGALTGSSPWPSSSSESWGPEQELSKPSVLLSRDDSQFSVCSSDLAISYSNSLGLGHTLGPEENEYNSENVRSFGIHVEENPSIPLLADNPGPSAPPLQGEEEEEEQEEPCVRVSWLGVAVAGAFVAMLLALLYRRRPLQ</sequence>
<dbReference type="GO" id="GO:0051607">
    <property type="term" value="P:defense response to virus"/>
    <property type="evidence" value="ECO:0007669"/>
    <property type="project" value="UniProtKB-KW"/>
</dbReference>
<keyword evidence="13" id="KW-0051">Antiviral defense</keyword>
<evidence type="ECO:0000256" key="18">
    <source>
        <dbReference type="ARBA" id="ARBA00023288"/>
    </source>
</evidence>
<dbReference type="Pfam" id="PF16739">
    <property type="entry name" value="CARD_2"/>
    <property type="match status" value="1"/>
</dbReference>
<feature type="compositionally biased region" description="Acidic residues" evidence="22">
    <location>
        <begin position="461"/>
        <end position="470"/>
    </location>
</feature>
<evidence type="ECO:0000256" key="9">
    <source>
        <dbReference type="ARBA" id="ARBA00022787"/>
    </source>
</evidence>
<evidence type="ECO:0000256" key="6">
    <source>
        <dbReference type="ARBA" id="ARBA00022581"/>
    </source>
</evidence>
<dbReference type="FunFam" id="1.10.533.10:FF:000063">
    <property type="entry name" value="Mitochondrial antiviral-signaling protein"/>
    <property type="match status" value="1"/>
</dbReference>
<dbReference type="GO" id="GO:0002753">
    <property type="term" value="P:cytoplasmic pattern recognition receptor signaling pathway"/>
    <property type="evidence" value="ECO:0007669"/>
    <property type="project" value="UniProtKB-ARBA"/>
</dbReference>
<dbReference type="GO" id="GO:0032728">
    <property type="term" value="P:positive regulation of interferon-beta production"/>
    <property type="evidence" value="ECO:0007669"/>
    <property type="project" value="UniProtKB-ARBA"/>
</dbReference>
<dbReference type="PANTHER" id="PTHR21446">
    <property type="entry name" value="DUF3504 DOMAIN-CONTAINING PROTEIN"/>
    <property type="match status" value="1"/>
</dbReference>
<dbReference type="Gene3D" id="1.10.533.10">
    <property type="entry name" value="Death Domain, Fas"/>
    <property type="match status" value="1"/>
</dbReference>
<dbReference type="SMR" id="A0A0U1ZCG0"/>
<evidence type="ECO:0000256" key="14">
    <source>
        <dbReference type="ARBA" id="ARBA00023128"/>
    </source>
</evidence>
<evidence type="ECO:0000256" key="12">
    <source>
        <dbReference type="ARBA" id="ARBA00022989"/>
    </source>
</evidence>
<dbReference type="EMBL" id="KM005100">
    <property type="protein sequence ID" value="AJT59489.1"/>
    <property type="molecule type" value="mRNA"/>
</dbReference>
<feature type="compositionally biased region" description="Polar residues" evidence="22">
    <location>
        <begin position="102"/>
        <end position="112"/>
    </location>
</feature>
<keyword evidence="10" id="KW-0832">Ubl conjugation</keyword>
<evidence type="ECO:0000256" key="10">
    <source>
        <dbReference type="ARBA" id="ARBA00022843"/>
    </source>
</evidence>
<organism evidence="25">
    <name type="scientific">Tupaia belangeri</name>
    <name type="common">Common tree shrew</name>
    <name type="synonym">Tupaia glis belangeri</name>
    <dbReference type="NCBI Taxonomy" id="37347"/>
    <lineage>
        <taxon>Eukaryota</taxon>
        <taxon>Metazoa</taxon>
        <taxon>Chordata</taxon>
        <taxon>Craniata</taxon>
        <taxon>Vertebrata</taxon>
        <taxon>Euteleostomi</taxon>
        <taxon>Mammalia</taxon>
        <taxon>Eutheria</taxon>
        <taxon>Euarchontoglires</taxon>
        <taxon>Scandentia</taxon>
        <taxon>Tupaiidae</taxon>
        <taxon>Tupaia</taxon>
    </lineage>
</organism>
<keyword evidence="3" id="KW-0488">Methylation</keyword>
<feature type="domain" description="Caspase recruitment" evidence="24">
    <location>
        <begin position="6"/>
        <end position="91"/>
    </location>
</feature>
<dbReference type="GO" id="GO:0005741">
    <property type="term" value="C:mitochondrial outer membrane"/>
    <property type="evidence" value="ECO:0007669"/>
    <property type="project" value="UniProtKB-SubCell"/>
</dbReference>
<dbReference type="AlphaFoldDB" id="A0A0U1ZCG0"/>
<proteinExistence type="evidence at transcript level"/>
<dbReference type="InterPro" id="IPR052787">
    <property type="entry name" value="MAVS"/>
</dbReference>
<dbReference type="GO" id="GO:0045087">
    <property type="term" value="P:innate immune response"/>
    <property type="evidence" value="ECO:0007669"/>
    <property type="project" value="UniProtKB-KW"/>
</dbReference>
<dbReference type="GO" id="GO:1900063">
    <property type="term" value="P:regulation of peroxisome organization"/>
    <property type="evidence" value="ECO:0007669"/>
    <property type="project" value="UniProtKB-ARBA"/>
</dbReference>
<feature type="compositionally biased region" description="Low complexity" evidence="22">
    <location>
        <begin position="367"/>
        <end position="382"/>
    </location>
</feature>
<evidence type="ECO:0000256" key="15">
    <source>
        <dbReference type="ARBA" id="ARBA00023136"/>
    </source>
</evidence>
<evidence type="ECO:0000256" key="7">
    <source>
        <dbReference type="ARBA" id="ARBA00022588"/>
    </source>
</evidence>
<evidence type="ECO:0000259" key="24">
    <source>
        <dbReference type="Pfam" id="PF16739"/>
    </source>
</evidence>
<evidence type="ECO:0000313" key="25">
    <source>
        <dbReference type="EMBL" id="AJT59489.1"/>
    </source>
</evidence>
<evidence type="ECO:0000256" key="2">
    <source>
        <dbReference type="ARBA" id="ARBA00004572"/>
    </source>
</evidence>
<feature type="region of interest" description="Disordered" evidence="22">
    <location>
        <begin position="449"/>
        <end position="470"/>
    </location>
</feature>
<evidence type="ECO:0000256" key="22">
    <source>
        <dbReference type="SAM" id="MobiDB-lite"/>
    </source>
</evidence>
<evidence type="ECO:0000256" key="4">
    <source>
        <dbReference type="ARBA" id="ARBA00022499"/>
    </source>
</evidence>
<keyword evidence="11" id="KW-0391">Immunity</keyword>
<dbReference type="GO" id="GO:0002230">
    <property type="term" value="P:positive regulation of defense response to virus by host"/>
    <property type="evidence" value="ECO:0007669"/>
    <property type="project" value="UniProtKB-ARBA"/>
</dbReference>
<evidence type="ECO:0000256" key="11">
    <source>
        <dbReference type="ARBA" id="ARBA00022859"/>
    </source>
</evidence>
<reference evidence="25" key="1">
    <citation type="submission" date="2014-06" db="EMBL/GenBank/DDBJ databases">
        <title>Characterization of a MAVS ortholog from Chinese tree shrew (Tupaia belangeri chinensis): implication for creating animal model of hepatitis C virus infection.</title>
        <authorList>
            <person name="Xu L."/>
            <person name="Yao Y.-G."/>
        </authorList>
    </citation>
    <scope>NUCLEOTIDE SEQUENCE</scope>
</reference>
<feature type="compositionally biased region" description="Polar residues" evidence="22">
    <location>
        <begin position="302"/>
        <end position="311"/>
    </location>
</feature>
<dbReference type="GO" id="GO:0032727">
    <property type="term" value="P:positive regulation of interferon-alpha production"/>
    <property type="evidence" value="ECO:0007669"/>
    <property type="project" value="UniProtKB-ARBA"/>
</dbReference>
<feature type="transmembrane region" description="Helical" evidence="23">
    <location>
        <begin position="475"/>
        <end position="495"/>
    </location>
</feature>
<evidence type="ECO:0000256" key="20">
    <source>
        <dbReference type="ARBA" id="ARBA00082620"/>
    </source>
</evidence>
<evidence type="ECO:0000256" key="8">
    <source>
        <dbReference type="ARBA" id="ARBA00022692"/>
    </source>
</evidence>
<keyword evidence="5" id="KW-0597">Phosphoprotein</keyword>
<dbReference type="GO" id="GO:0045071">
    <property type="term" value="P:negative regulation of viral genome replication"/>
    <property type="evidence" value="ECO:0007669"/>
    <property type="project" value="UniProtKB-ARBA"/>
</dbReference>
<evidence type="ECO:0000256" key="23">
    <source>
        <dbReference type="SAM" id="Phobius"/>
    </source>
</evidence>
<feature type="region of interest" description="Disordered" evidence="22">
    <location>
        <begin position="99"/>
        <end position="389"/>
    </location>
</feature>
<evidence type="ECO:0000256" key="3">
    <source>
        <dbReference type="ARBA" id="ARBA00022481"/>
    </source>
</evidence>
<feature type="compositionally biased region" description="Low complexity" evidence="22">
    <location>
        <begin position="339"/>
        <end position="350"/>
    </location>
</feature>
<feature type="compositionally biased region" description="Basic and acidic residues" evidence="22">
    <location>
        <begin position="194"/>
        <end position="203"/>
    </location>
</feature>
<keyword evidence="6" id="KW-0945">Host-virus interaction</keyword>
<evidence type="ECO:0000256" key="13">
    <source>
        <dbReference type="ARBA" id="ARBA00023118"/>
    </source>
</evidence>
<protein>
    <recommendedName>
        <fullName evidence="19">Mitochondrial antiviral-signaling protein</fullName>
    </recommendedName>
    <alternativeName>
        <fullName evidence="20">Interferon beta promoter stimulator protein 1</fullName>
    </alternativeName>
    <alternativeName>
        <fullName evidence="21">Virus-induced-signaling adapter</fullName>
    </alternativeName>
</protein>
<keyword evidence="7" id="KW-0399">Innate immunity</keyword>
<feature type="compositionally biased region" description="Low complexity" evidence="22">
    <location>
        <begin position="236"/>
        <end position="261"/>
    </location>
</feature>
<evidence type="ECO:0000256" key="5">
    <source>
        <dbReference type="ARBA" id="ARBA00022553"/>
    </source>
</evidence>
<dbReference type="GO" id="GO:0032755">
    <property type="term" value="P:positive regulation of interleukin-6 production"/>
    <property type="evidence" value="ECO:0007669"/>
    <property type="project" value="UniProtKB-ARBA"/>
</dbReference>
<keyword evidence="12 23" id="KW-1133">Transmembrane helix</keyword>
<keyword evidence="9" id="KW-1000">Mitochondrion outer membrane</keyword>